<name>A0A8H3HRD3_9AGAM</name>
<proteinExistence type="predicted"/>
<evidence type="ECO:0000313" key="1">
    <source>
        <dbReference type="EMBL" id="CAE6532550.1"/>
    </source>
</evidence>
<accession>A0A8H3HRD3</accession>
<dbReference type="Proteomes" id="UP000663850">
    <property type="component" value="Unassembled WGS sequence"/>
</dbReference>
<reference evidence="1" key="1">
    <citation type="submission" date="2021-01" db="EMBL/GenBank/DDBJ databases">
        <authorList>
            <person name="Kaushik A."/>
        </authorList>
    </citation>
    <scope>NUCLEOTIDE SEQUENCE</scope>
    <source>
        <strain evidence="1">Type strain: AG8-Rh-89/</strain>
    </source>
</reference>
<evidence type="ECO:0000313" key="2">
    <source>
        <dbReference type="Proteomes" id="UP000663850"/>
    </source>
</evidence>
<dbReference type="AlphaFoldDB" id="A0A8H3HRD3"/>
<sequence>MGSFLRFAGVAAVVFSLGLIVSALPIAHIHLKSPTGTDVVSRLFIKLCFESEFEAKLKALLLCSNIQELEPKIAIVVALLKGCADELLRVGAGVVVAADAKASLVACIVSIITLCVQVFATLSLKFGTAICAELDSVLRELLANVITCVDGILALIVKVLASATAGVMAQINLKLCLSVLGLKM</sequence>
<protein>
    <submittedName>
        <fullName evidence="1">Uncharacterized protein</fullName>
    </submittedName>
</protein>
<organism evidence="1 2">
    <name type="scientific">Rhizoctonia solani</name>
    <dbReference type="NCBI Taxonomy" id="456999"/>
    <lineage>
        <taxon>Eukaryota</taxon>
        <taxon>Fungi</taxon>
        <taxon>Dikarya</taxon>
        <taxon>Basidiomycota</taxon>
        <taxon>Agaricomycotina</taxon>
        <taxon>Agaricomycetes</taxon>
        <taxon>Cantharellales</taxon>
        <taxon>Ceratobasidiaceae</taxon>
        <taxon>Rhizoctonia</taxon>
    </lineage>
</organism>
<gene>
    <name evidence="1" type="ORF">RDB_LOCUS134040</name>
</gene>
<comment type="caution">
    <text evidence="1">The sequence shown here is derived from an EMBL/GenBank/DDBJ whole genome shotgun (WGS) entry which is preliminary data.</text>
</comment>
<dbReference type="EMBL" id="CAJMWZ010007054">
    <property type="protein sequence ID" value="CAE6532550.1"/>
    <property type="molecule type" value="Genomic_DNA"/>
</dbReference>